<dbReference type="InterPro" id="IPR011990">
    <property type="entry name" value="TPR-like_helical_dom_sf"/>
</dbReference>
<dbReference type="SUPFAM" id="SSF55874">
    <property type="entry name" value="ATPase domain of HSP90 chaperone/DNA topoisomerase II/histidine kinase"/>
    <property type="match status" value="1"/>
</dbReference>
<evidence type="ECO:0000256" key="18">
    <source>
        <dbReference type="ARBA" id="ARBA00030800"/>
    </source>
</evidence>
<keyword evidence="21" id="KW-1133">Transmembrane helix</keyword>
<dbReference type="OrthoDB" id="9778366at2"/>
<dbReference type="GO" id="GO:0046872">
    <property type="term" value="F:metal ion binding"/>
    <property type="evidence" value="ECO:0007669"/>
    <property type="project" value="UniProtKB-KW"/>
</dbReference>
<sequence>MYLTTKIKFLIVCILFFLNIAIGQNQTIDDLLVTLQTNQKNDSLRVNTLNDLAWELTRIDEEKALKYAAEAKKISEQILYFKGNATSKTRIGTIYTNQNKLKKAENIFLEVLSIEQNIGHTYGTGRAQNQLGRIYTLQKQSEKAIAYYLAALENFKSLKLKYQMASINNNIGVLYNNTGAYDKALEYYFEVLEIRKELDDESETAYSLSNIGALYINLEMYPSAIKYLMESKLILEEFDRVYELTDVYMNLGIAYFKMNKIALSLEYTKKSALLNDELGLEKKNVVLYNMMAAVYYVENKLNEATSYYEKSLVIIKKYNLTEYLAEAYCNLGNIEFRKELYESAVDYYTDALELAAQSSNVNVQIEAYGNLALSHTELKEFDKALSFKNQFVKLKESMFDTSKRAIITKANFQEEQMELNSLAKDKVITQQELDNSKIKNYALSIGFFLLILLLIAIIRGSKQKRKADMAIIDKQKVSELLKNQEMKSINAMIEGQESERQRIARDLHDRLGSILSMVKVHFKSVEENIEELKSSNIKQYEKANELLDNACDEVRKISHDMASGVLTKFGLVAALEDLKETLEESNQIEVEFIAHGLNNRLDNDVEITIYRIIQELISNILKYAKAKNITIQLVSRENQLNISVEDDGVGFDVNDKKNRGMGLKNVATRVESLDGELHIDSMINKGTSISIDIPIKEI</sequence>
<evidence type="ECO:0000256" key="5">
    <source>
        <dbReference type="ARBA" id="ARBA00017322"/>
    </source>
</evidence>
<keyword evidence="8" id="KW-0597">Phosphoprotein</keyword>
<keyword evidence="12 23" id="KW-0418">Kinase</keyword>
<dbReference type="EC" id="2.7.13.3" evidence="4"/>
<evidence type="ECO:0000256" key="6">
    <source>
        <dbReference type="ARBA" id="ARBA00022485"/>
    </source>
</evidence>
<evidence type="ECO:0000256" key="12">
    <source>
        <dbReference type="ARBA" id="ARBA00022777"/>
    </source>
</evidence>
<dbReference type="EMBL" id="CP019288">
    <property type="protein sequence ID" value="QHI36435.1"/>
    <property type="molecule type" value="Genomic_DNA"/>
</dbReference>
<name>A0A7L4ZIK6_9FLAO</name>
<keyword evidence="10" id="KW-0479">Metal-binding</keyword>
<keyword evidence="21" id="KW-0812">Transmembrane</keyword>
<dbReference type="SMART" id="SM00028">
    <property type="entry name" value="TPR"/>
    <property type="match status" value="8"/>
</dbReference>
<evidence type="ECO:0000256" key="4">
    <source>
        <dbReference type="ARBA" id="ARBA00012438"/>
    </source>
</evidence>
<dbReference type="CDD" id="cd16917">
    <property type="entry name" value="HATPase_UhpB-NarQ-NarX-like"/>
    <property type="match status" value="1"/>
</dbReference>
<feature type="repeat" description="TPR" evidence="19">
    <location>
        <begin position="85"/>
        <end position="118"/>
    </location>
</feature>
<evidence type="ECO:0000256" key="16">
    <source>
        <dbReference type="ARBA" id="ARBA00023014"/>
    </source>
</evidence>
<dbReference type="Pfam" id="PF07730">
    <property type="entry name" value="HisKA_3"/>
    <property type="match status" value="1"/>
</dbReference>
<comment type="cofactor">
    <cofactor evidence="2">
        <name>[4Fe-4S] cluster</name>
        <dbReference type="ChEBI" id="CHEBI:49883"/>
    </cofactor>
</comment>
<dbReference type="GO" id="GO:0005524">
    <property type="term" value="F:ATP binding"/>
    <property type="evidence" value="ECO:0007669"/>
    <property type="project" value="UniProtKB-KW"/>
</dbReference>
<keyword evidence="11" id="KW-0547">Nucleotide-binding</keyword>
<feature type="domain" description="Histidine kinase" evidence="22">
    <location>
        <begin position="502"/>
        <end position="697"/>
    </location>
</feature>
<dbReference type="InterPro" id="IPR005467">
    <property type="entry name" value="His_kinase_dom"/>
</dbReference>
<dbReference type="GO" id="GO:0000155">
    <property type="term" value="F:phosphorelay sensor kinase activity"/>
    <property type="evidence" value="ECO:0007669"/>
    <property type="project" value="InterPro"/>
</dbReference>
<protein>
    <recommendedName>
        <fullName evidence="5">Oxygen sensor histidine kinase NreB</fullName>
        <ecNumber evidence="4">2.7.13.3</ecNumber>
    </recommendedName>
    <alternativeName>
        <fullName evidence="18">Nitrogen regulation protein B</fullName>
    </alternativeName>
</protein>
<reference evidence="23 24" key="1">
    <citation type="journal article" date="2013" name="Int. J. Syst. Evol. Microbiol.">
        <title>Kordia antarctica sp. nov., isolated from Antarctic seawater.</title>
        <authorList>
            <person name="Baek K."/>
            <person name="Choi A."/>
            <person name="Kang I."/>
            <person name="Lee K."/>
            <person name="Cho J.C."/>
        </authorList>
    </citation>
    <scope>NUCLEOTIDE SEQUENCE [LARGE SCALE GENOMIC DNA]</scope>
    <source>
        <strain evidence="23 24">IMCC3317</strain>
    </source>
</reference>
<evidence type="ECO:0000256" key="2">
    <source>
        <dbReference type="ARBA" id="ARBA00001966"/>
    </source>
</evidence>
<dbReference type="PROSITE" id="PS50109">
    <property type="entry name" value="HIS_KIN"/>
    <property type="match status" value="1"/>
</dbReference>
<dbReference type="GO" id="GO:0046983">
    <property type="term" value="F:protein dimerization activity"/>
    <property type="evidence" value="ECO:0007669"/>
    <property type="project" value="InterPro"/>
</dbReference>
<evidence type="ECO:0000256" key="3">
    <source>
        <dbReference type="ARBA" id="ARBA00004496"/>
    </source>
</evidence>
<proteinExistence type="predicted"/>
<comment type="function">
    <text evidence="17">Member of the two-component regulatory system NreB/NreC involved in the control of dissimilatory nitrate/nitrite reduction in response to oxygen. NreB functions as a direct oxygen sensor histidine kinase which is autophosphorylated, in the absence of oxygen, probably at the conserved histidine residue, and transfers its phosphate group probably to a conserved aspartate residue of NreC. NreB/NreC activates the expression of the nitrate (narGHJI) and nitrite (nir) reductase operons, as well as the putative nitrate transporter gene narT.</text>
</comment>
<dbReference type="Gene3D" id="1.20.5.1930">
    <property type="match status" value="1"/>
</dbReference>
<keyword evidence="24" id="KW-1185">Reference proteome</keyword>
<keyword evidence="14" id="KW-0408">Iron</keyword>
<evidence type="ECO:0000256" key="10">
    <source>
        <dbReference type="ARBA" id="ARBA00022723"/>
    </source>
</evidence>
<evidence type="ECO:0000256" key="19">
    <source>
        <dbReference type="PROSITE-ProRule" id="PRU00339"/>
    </source>
</evidence>
<dbReference type="PROSITE" id="PS50005">
    <property type="entry name" value="TPR"/>
    <property type="match status" value="3"/>
</dbReference>
<keyword evidence="19" id="KW-0802">TPR repeat</keyword>
<dbReference type="KEGG" id="kan:IMCC3317_17980"/>
<dbReference type="Pfam" id="PF02518">
    <property type="entry name" value="HATPase_c"/>
    <property type="match status" value="1"/>
</dbReference>
<keyword evidence="20" id="KW-0175">Coiled coil</keyword>
<organism evidence="23 24">
    <name type="scientific">Kordia antarctica</name>
    <dbReference type="NCBI Taxonomy" id="1218801"/>
    <lineage>
        <taxon>Bacteria</taxon>
        <taxon>Pseudomonadati</taxon>
        <taxon>Bacteroidota</taxon>
        <taxon>Flavobacteriia</taxon>
        <taxon>Flavobacteriales</taxon>
        <taxon>Flavobacteriaceae</taxon>
        <taxon>Kordia</taxon>
    </lineage>
</organism>
<keyword evidence="16" id="KW-0411">Iron-sulfur</keyword>
<evidence type="ECO:0000256" key="13">
    <source>
        <dbReference type="ARBA" id="ARBA00022840"/>
    </source>
</evidence>
<accession>A0A7L4ZIK6</accession>
<dbReference type="RefSeq" id="WP_160129139.1">
    <property type="nucleotide sequence ID" value="NZ_CP019288.1"/>
</dbReference>
<evidence type="ECO:0000256" key="9">
    <source>
        <dbReference type="ARBA" id="ARBA00022679"/>
    </source>
</evidence>
<dbReference type="Gene3D" id="1.25.40.10">
    <property type="entry name" value="Tetratricopeptide repeat domain"/>
    <property type="match status" value="3"/>
</dbReference>
<evidence type="ECO:0000256" key="11">
    <source>
        <dbReference type="ARBA" id="ARBA00022741"/>
    </source>
</evidence>
<comment type="catalytic activity">
    <reaction evidence="1">
        <text>ATP + protein L-histidine = ADP + protein N-phospho-L-histidine.</text>
        <dbReference type="EC" id="2.7.13.3"/>
    </reaction>
</comment>
<dbReference type="SMART" id="SM00387">
    <property type="entry name" value="HATPase_c"/>
    <property type="match status" value="1"/>
</dbReference>
<evidence type="ECO:0000256" key="17">
    <source>
        <dbReference type="ARBA" id="ARBA00024827"/>
    </source>
</evidence>
<evidence type="ECO:0000259" key="22">
    <source>
        <dbReference type="PROSITE" id="PS50109"/>
    </source>
</evidence>
<evidence type="ECO:0000256" key="8">
    <source>
        <dbReference type="ARBA" id="ARBA00022553"/>
    </source>
</evidence>
<keyword evidence="9 23" id="KW-0808">Transferase</keyword>
<keyword evidence="7" id="KW-0963">Cytoplasm</keyword>
<dbReference type="InterPro" id="IPR036890">
    <property type="entry name" value="HATPase_C_sf"/>
</dbReference>
<dbReference type="InterPro" id="IPR011712">
    <property type="entry name" value="Sig_transdc_His_kin_sub3_dim/P"/>
</dbReference>
<evidence type="ECO:0000256" key="14">
    <source>
        <dbReference type="ARBA" id="ARBA00023004"/>
    </source>
</evidence>
<dbReference type="Proteomes" id="UP000464657">
    <property type="component" value="Chromosome"/>
</dbReference>
<dbReference type="InterPro" id="IPR004358">
    <property type="entry name" value="Sig_transdc_His_kin-like_C"/>
</dbReference>
<dbReference type="Pfam" id="PF13424">
    <property type="entry name" value="TPR_12"/>
    <property type="match status" value="3"/>
</dbReference>
<dbReference type="InterPro" id="IPR003594">
    <property type="entry name" value="HATPase_dom"/>
</dbReference>
<evidence type="ECO:0000313" key="23">
    <source>
        <dbReference type="EMBL" id="QHI36435.1"/>
    </source>
</evidence>
<feature type="coiled-coil region" evidence="20">
    <location>
        <begin position="537"/>
        <end position="591"/>
    </location>
</feature>
<keyword evidence="15" id="KW-0902">Two-component regulatory system</keyword>
<evidence type="ECO:0000313" key="24">
    <source>
        <dbReference type="Proteomes" id="UP000464657"/>
    </source>
</evidence>
<dbReference type="InterPro" id="IPR019734">
    <property type="entry name" value="TPR_rpt"/>
</dbReference>
<keyword evidence="6" id="KW-0004">4Fe-4S</keyword>
<dbReference type="GO" id="GO:0051539">
    <property type="term" value="F:4 iron, 4 sulfur cluster binding"/>
    <property type="evidence" value="ECO:0007669"/>
    <property type="project" value="UniProtKB-KW"/>
</dbReference>
<feature type="transmembrane region" description="Helical" evidence="21">
    <location>
        <begin position="441"/>
        <end position="458"/>
    </location>
</feature>
<comment type="subcellular location">
    <subcellularLocation>
        <location evidence="3">Cytoplasm</location>
    </subcellularLocation>
</comment>
<dbReference type="GO" id="GO:0016020">
    <property type="term" value="C:membrane"/>
    <property type="evidence" value="ECO:0007669"/>
    <property type="project" value="InterPro"/>
</dbReference>
<dbReference type="PANTHER" id="PTHR24421:SF10">
    <property type="entry name" value="NITRATE_NITRITE SENSOR PROTEIN NARQ"/>
    <property type="match status" value="1"/>
</dbReference>
<evidence type="ECO:0000256" key="20">
    <source>
        <dbReference type="SAM" id="Coils"/>
    </source>
</evidence>
<keyword evidence="21" id="KW-0472">Membrane</keyword>
<dbReference type="Gene3D" id="3.30.565.10">
    <property type="entry name" value="Histidine kinase-like ATPase, C-terminal domain"/>
    <property type="match status" value="1"/>
</dbReference>
<gene>
    <name evidence="23" type="primary">nreB_7</name>
    <name evidence="23" type="ORF">IMCC3317_17980</name>
</gene>
<dbReference type="PANTHER" id="PTHR24421">
    <property type="entry name" value="NITRATE/NITRITE SENSOR PROTEIN NARX-RELATED"/>
    <property type="match status" value="1"/>
</dbReference>
<dbReference type="InterPro" id="IPR050482">
    <property type="entry name" value="Sensor_HK_TwoCompSys"/>
</dbReference>
<dbReference type="PRINTS" id="PR00344">
    <property type="entry name" value="BCTRLSENSOR"/>
</dbReference>
<feature type="repeat" description="TPR" evidence="19">
    <location>
        <begin position="325"/>
        <end position="358"/>
    </location>
</feature>
<dbReference type="AlphaFoldDB" id="A0A7L4ZIK6"/>
<keyword evidence="13" id="KW-0067">ATP-binding</keyword>
<feature type="repeat" description="TPR" evidence="19">
    <location>
        <begin position="165"/>
        <end position="198"/>
    </location>
</feature>
<dbReference type="GO" id="GO:0005737">
    <property type="term" value="C:cytoplasm"/>
    <property type="evidence" value="ECO:0007669"/>
    <property type="project" value="UniProtKB-SubCell"/>
</dbReference>
<evidence type="ECO:0000256" key="15">
    <source>
        <dbReference type="ARBA" id="ARBA00023012"/>
    </source>
</evidence>
<dbReference type="SUPFAM" id="SSF48452">
    <property type="entry name" value="TPR-like"/>
    <property type="match status" value="2"/>
</dbReference>
<evidence type="ECO:0000256" key="21">
    <source>
        <dbReference type="SAM" id="Phobius"/>
    </source>
</evidence>
<evidence type="ECO:0000256" key="7">
    <source>
        <dbReference type="ARBA" id="ARBA00022490"/>
    </source>
</evidence>
<evidence type="ECO:0000256" key="1">
    <source>
        <dbReference type="ARBA" id="ARBA00000085"/>
    </source>
</evidence>